<sequence length="458" mass="51456">MHSNNESLELNSLSLSSLPNLPWVVQSEIIYILCNYRKNQDHQVFSIKDVFNIASVSHTWRHATKVSLSLNWRFNISRHSLKEYRQHSETQLCLLSQPNQHTLNLALYHSDDTAESNRIYAKDNLDWFKENVLSKALGMNTDQETKVAGWWDLICPDGGEGGGGNTLPSLKSLTLEIDGQVAVSLDFLHQLEQLEVTLNIDIISCLDLDLKQVFASIPSTITKLTMNDGLVTDQPFPFHLLKATQLSELIVWDTTKSCTRSYYDYVQSKQVRRIVKFGIGSQEELDFLSSSSSPVKDLYLHVSDVPTITLGGKAMVPPMLERLDLGFSLAMSAEVMECIFTHSGPLPKLHTLIIDSKANVLDMLAPFIQKSRSLKTIDFSLCFQRNTSAEGFELLLDAIAASSSIQKVWFRVKSNKAIMGVIKNHIQQIKNNPLVLLENSTIINTINNPIDLSSYSII</sequence>
<dbReference type="Gene3D" id="3.80.10.10">
    <property type="entry name" value="Ribonuclease Inhibitor"/>
    <property type="match status" value="1"/>
</dbReference>
<name>F4Q3S7_CACFS</name>
<dbReference type="EMBL" id="GL883021">
    <property type="protein sequence ID" value="EGG16893.1"/>
    <property type="molecule type" value="Genomic_DNA"/>
</dbReference>
<dbReference type="InterPro" id="IPR032675">
    <property type="entry name" value="LRR_dom_sf"/>
</dbReference>
<reference evidence="2" key="1">
    <citation type="journal article" date="2011" name="Genome Res.">
        <title>Phylogeny-wide analysis of social amoeba genomes highlights ancient origins for complex intercellular communication.</title>
        <authorList>
            <person name="Heidel A.J."/>
            <person name="Lawal H.M."/>
            <person name="Felder M."/>
            <person name="Schilde C."/>
            <person name="Helps N.R."/>
            <person name="Tunggal B."/>
            <person name="Rivero F."/>
            <person name="John U."/>
            <person name="Schleicher M."/>
            <person name="Eichinger L."/>
            <person name="Platzer M."/>
            <person name="Noegel A.A."/>
            <person name="Schaap P."/>
            <person name="Gloeckner G."/>
        </authorList>
    </citation>
    <scope>NUCLEOTIDE SEQUENCE [LARGE SCALE GENOMIC DNA]</scope>
    <source>
        <strain evidence="2">SH3</strain>
    </source>
</reference>
<keyword evidence="2" id="KW-1185">Reference proteome</keyword>
<dbReference type="KEGG" id="dfa:DFA_07874"/>
<dbReference type="RefSeq" id="XP_004355367.1">
    <property type="nucleotide sequence ID" value="XM_004355315.1"/>
</dbReference>
<dbReference type="Proteomes" id="UP000007797">
    <property type="component" value="Unassembled WGS sequence"/>
</dbReference>
<gene>
    <name evidence="1" type="ORF">DFA_07874</name>
</gene>
<dbReference type="AlphaFoldDB" id="F4Q3S7"/>
<dbReference type="GeneID" id="14868783"/>
<proteinExistence type="predicted"/>
<evidence type="ECO:0000313" key="1">
    <source>
        <dbReference type="EMBL" id="EGG16893.1"/>
    </source>
</evidence>
<evidence type="ECO:0008006" key="3">
    <source>
        <dbReference type="Google" id="ProtNLM"/>
    </source>
</evidence>
<protein>
    <recommendedName>
        <fullName evidence="3">F-box domain-containing protein</fullName>
    </recommendedName>
</protein>
<evidence type="ECO:0000313" key="2">
    <source>
        <dbReference type="Proteomes" id="UP000007797"/>
    </source>
</evidence>
<accession>F4Q3S7</accession>
<dbReference type="SUPFAM" id="SSF52047">
    <property type="entry name" value="RNI-like"/>
    <property type="match status" value="1"/>
</dbReference>
<organism evidence="1 2">
    <name type="scientific">Cavenderia fasciculata</name>
    <name type="common">Slime mold</name>
    <name type="synonym">Dictyostelium fasciculatum</name>
    <dbReference type="NCBI Taxonomy" id="261658"/>
    <lineage>
        <taxon>Eukaryota</taxon>
        <taxon>Amoebozoa</taxon>
        <taxon>Evosea</taxon>
        <taxon>Eumycetozoa</taxon>
        <taxon>Dictyostelia</taxon>
        <taxon>Acytosteliales</taxon>
        <taxon>Cavenderiaceae</taxon>
        <taxon>Cavenderia</taxon>
    </lineage>
</organism>